<dbReference type="Gene3D" id="1.25.40.20">
    <property type="entry name" value="Ankyrin repeat-containing domain"/>
    <property type="match status" value="1"/>
</dbReference>
<keyword evidence="3" id="KW-0677">Repeat</keyword>
<feature type="domain" description="PGG" evidence="9">
    <location>
        <begin position="378"/>
        <end position="478"/>
    </location>
</feature>
<dbReference type="GO" id="GO:0005886">
    <property type="term" value="C:plasma membrane"/>
    <property type="evidence" value="ECO:0007669"/>
    <property type="project" value="TreeGrafter"/>
</dbReference>
<evidence type="ECO:0000313" key="11">
    <source>
        <dbReference type="Proteomes" id="UP001210211"/>
    </source>
</evidence>
<organism evidence="10 11">
    <name type="scientific">Rhynchospora tenuis</name>
    <dbReference type="NCBI Taxonomy" id="198213"/>
    <lineage>
        <taxon>Eukaryota</taxon>
        <taxon>Viridiplantae</taxon>
        <taxon>Streptophyta</taxon>
        <taxon>Embryophyta</taxon>
        <taxon>Tracheophyta</taxon>
        <taxon>Spermatophyta</taxon>
        <taxon>Magnoliopsida</taxon>
        <taxon>Liliopsida</taxon>
        <taxon>Poales</taxon>
        <taxon>Cyperaceae</taxon>
        <taxon>Cyperoideae</taxon>
        <taxon>Rhynchosporeae</taxon>
        <taxon>Rhynchospora</taxon>
    </lineage>
</organism>
<feature type="repeat" description="ANK" evidence="7">
    <location>
        <begin position="110"/>
        <end position="137"/>
    </location>
</feature>
<evidence type="ECO:0000313" key="10">
    <source>
        <dbReference type="EMBL" id="KAJ3687284.1"/>
    </source>
</evidence>
<dbReference type="Pfam" id="PF00023">
    <property type="entry name" value="Ank"/>
    <property type="match status" value="1"/>
</dbReference>
<evidence type="ECO:0000256" key="2">
    <source>
        <dbReference type="ARBA" id="ARBA00022692"/>
    </source>
</evidence>
<evidence type="ECO:0000256" key="5">
    <source>
        <dbReference type="ARBA" id="ARBA00023043"/>
    </source>
</evidence>
<feature type="transmembrane region" description="Helical" evidence="8">
    <location>
        <begin position="487"/>
        <end position="507"/>
    </location>
</feature>
<evidence type="ECO:0000256" key="4">
    <source>
        <dbReference type="ARBA" id="ARBA00022989"/>
    </source>
</evidence>
<dbReference type="InterPro" id="IPR002110">
    <property type="entry name" value="Ankyrin_rpt"/>
</dbReference>
<dbReference type="PANTHER" id="PTHR24186:SF50">
    <property type="entry name" value="ANKYRIN REPEAT-CONTAINING PROTEIN ITN1-LIKE ISOFORM X1"/>
    <property type="match status" value="1"/>
</dbReference>
<dbReference type="InterPro" id="IPR026961">
    <property type="entry name" value="PGG_dom"/>
</dbReference>
<proteinExistence type="predicted"/>
<dbReference type="InterPro" id="IPR036770">
    <property type="entry name" value="Ankyrin_rpt-contain_sf"/>
</dbReference>
<feature type="repeat" description="ANK" evidence="7">
    <location>
        <begin position="288"/>
        <end position="308"/>
    </location>
</feature>
<evidence type="ECO:0000256" key="1">
    <source>
        <dbReference type="ARBA" id="ARBA00004141"/>
    </source>
</evidence>
<dbReference type="SMART" id="SM00248">
    <property type="entry name" value="ANK"/>
    <property type="match status" value="6"/>
</dbReference>
<evidence type="ECO:0000256" key="7">
    <source>
        <dbReference type="PROSITE-ProRule" id="PRU00023"/>
    </source>
</evidence>
<feature type="transmembrane region" description="Helical" evidence="8">
    <location>
        <begin position="461"/>
        <end position="480"/>
    </location>
</feature>
<comment type="caution">
    <text evidence="10">The sequence shown here is derived from an EMBL/GenBank/DDBJ whole genome shotgun (WGS) entry which is preliminary data.</text>
</comment>
<reference evidence="10 11" key="1">
    <citation type="journal article" date="2022" name="Cell">
        <title>Repeat-based holocentromeres influence genome architecture and karyotype evolution.</title>
        <authorList>
            <person name="Hofstatter P.G."/>
            <person name="Thangavel G."/>
            <person name="Lux T."/>
            <person name="Neumann P."/>
            <person name="Vondrak T."/>
            <person name="Novak P."/>
            <person name="Zhang M."/>
            <person name="Costa L."/>
            <person name="Castellani M."/>
            <person name="Scott A."/>
            <person name="Toegelov H."/>
            <person name="Fuchs J."/>
            <person name="Mata-Sucre Y."/>
            <person name="Dias Y."/>
            <person name="Vanzela A.L.L."/>
            <person name="Huettel B."/>
            <person name="Almeida C.C.S."/>
            <person name="Simkova H."/>
            <person name="Souza G."/>
            <person name="Pedrosa-Harand A."/>
            <person name="Macas J."/>
            <person name="Mayer K.F.X."/>
            <person name="Houben A."/>
            <person name="Marques A."/>
        </authorList>
    </citation>
    <scope>NUCLEOTIDE SEQUENCE [LARGE SCALE GENOMIC DNA]</scope>
    <source>
        <strain evidence="10">RhyTen1mFocal</strain>
    </source>
</reference>
<evidence type="ECO:0000256" key="3">
    <source>
        <dbReference type="ARBA" id="ARBA00022737"/>
    </source>
</evidence>
<dbReference type="SUPFAM" id="SSF48403">
    <property type="entry name" value="Ankyrin repeat"/>
    <property type="match status" value="1"/>
</dbReference>
<dbReference type="AlphaFoldDB" id="A0AAD5Z5J9"/>
<evidence type="ECO:0000256" key="8">
    <source>
        <dbReference type="SAM" id="Phobius"/>
    </source>
</evidence>
<evidence type="ECO:0000256" key="6">
    <source>
        <dbReference type="ARBA" id="ARBA00023136"/>
    </source>
</evidence>
<feature type="transmembrane region" description="Helical" evidence="8">
    <location>
        <begin position="382"/>
        <end position="401"/>
    </location>
</feature>
<dbReference type="PROSITE" id="PS50088">
    <property type="entry name" value="ANK_REPEAT"/>
    <property type="match status" value="2"/>
</dbReference>
<evidence type="ECO:0000259" key="9">
    <source>
        <dbReference type="Pfam" id="PF13962"/>
    </source>
</evidence>
<dbReference type="Pfam" id="PF12796">
    <property type="entry name" value="Ank_2"/>
    <property type="match status" value="2"/>
</dbReference>
<dbReference type="PROSITE" id="PS50297">
    <property type="entry name" value="ANK_REP_REGION"/>
    <property type="match status" value="2"/>
</dbReference>
<keyword evidence="4 8" id="KW-1133">Transmembrane helix</keyword>
<dbReference type="Proteomes" id="UP001210211">
    <property type="component" value="Unassembled WGS sequence"/>
</dbReference>
<sequence length="570" mass="64042">MAMSSSSLPELRPAMDVDLFMGAIQGKSDVLIPRLGLPPGEPDEIQVTKEASDPGSQQTEAEHHVIQPDLGAATDCGDTLLHLLITGGHNKLALKVFTKDMSLLKACNTKLETPLHDAAKVGNEEVIRSLIRLSPNVVRDALRETNENGDTALHMAANFNHRGVVIELMKLDPQAAYQKNNQGFPPFYVAIFQGHTFVVQEMLSIDATLGCVQFSDRTFPVHVAARMGNANLVEHFLHTYPAYAKLLDSCGRNLFHHMAEQKNPIVPFAHESQISQMIERMINARDYEGNTPLHIAAMRGHRSVMKNIWYELKHDEAELEIETWTGKTAFQISYEKIRDISQEDQLKITLYVHKNGRHFTKDWFDDVMDRPSYQSVLEKTQVIGLGSVLITTLAFAAAFTIPGGYNADNGTPILGKKFMFKAFILANTLAFIQAFESLYTTIIIALSIGTNSNLNFALHKFISAASCMVIAFGFGSYVILAPVNLPLAIFVLVITFLIGLPTLSPVLKMERYFMEAIYKWRFERSRTCDFIRRIDFLSFFEFFDLFPNSLLYLYGIQTIPLLFILCLSFL</sequence>
<keyword evidence="6 8" id="KW-0472">Membrane</keyword>
<keyword evidence="11" id="KW-1185">Reference proteome</keyword>
<protein>
    <recommendedName>
        <fullName evidence="9">PGG domain-containing protein</fullName>
    </recommendedName>
</protein>
<keyword evidence="5 7" id="KW-0040">ANK repeat</keyword>
<name>A0AAD5Z5J9_9POAL</name>
<accession>A0AAD5Z5J9</accession>
<dbReference type="Pfam" id="PF13962">
    <property type="entry name" value="PGG"/>
    <property type="match status" value="1"/>
</dbReference>
<dbReference type="EMBL" id="JAMRDG010000002">
    <property type="protein sequence ID" value="KAJ3687284.1"/>
    <property type="molecule type" value="Genomic_DNA"/>
</dbReference>
<feature type="transmembrane region" description="Helical" evidence="8">
    <location>
        <begin position="422"/>
        <end position="449"/>
    </location>
</feature>
<keyword evidence="2 8" id="KW-0812">Transmembrane</keyword>
<feature type="transmembrane region" description="Helical" evidence="8">
    <location>
        <begin position="551"/>
        <end position="569"/>
    </location>
</feature>
<gene>
    <name evidence="10" type="ORF">LUZ61_016448</name>
</gene>
<dbReference type="PANTHER" id="PTHR24186">
    <property type="entry name" value="PROTEIN PHOSPHATASE 1 REGULATORY SUBUNIT"/>
    <property type="match status" value="1"/>
</dbReference>
<comment type="subcellular location">
    <subcellularLocation>
        <location evidence="1">Membrane</location>
        <topology evidence="1">Multi-pass membrane protein</topology>
    </subcellularLocation>
</comment>